<dbReference type="EMBL" id="AEON01000002">
    <property type="protein sequence ID" value="EFT82633.1"/>
    <property type="molecule type" value="Genomic_DNA"/>
</dbReference>
<gene>
    <name evidence="3" type="ORF">HMPREF0620_1318</name>
</gene>
<dbReference type="Proteomes" id="UP000004946">
    <property type="component" value="Chromosome"/>
</dbReference>
<dbReference type="PROSITE" id="PS51733">
    <property type="entry name" value="BPL_LPL_CATALYTIC"/>
    <property type="match status" value="1"/>
</dbReference>
<dbReference type="PATRIC" id="fig|864564.6.peg.387"/>
<dbReference type="SUPFAM" id="SSF55681">
    <property type="entry name" value="Class II aaRS and biotin synthetases"/>
    <property type="match status" value="1"/>
</dbReference>
<feature type="compositionally biased region" description="Basic and acidic residues" evidence="1">
    <location>
        <begin position="138"/>
        <end position="152"/>
    </location>
</feature>
<feature type="domain" description="BPL/LPL catalytic" evidence="2">
    <location>
        <begin position="214"/>
        <end position="411"/>
    </location>
</feature>
<sequence>MKTFRGDFKEPGGKLVSVVLLGGDHYGPGSGDLSWESRIEGDFFIEGTDEPDSVLADLAGILDARVLDERLLEPHRQSDRLERLAADDVHQGDDLRDSLQTRMDHWRSQGVLFLGLTAEGICQACERARQAAQGITGERSKSRLLKQPERLRMSAQPGPSEQPRRPKEDVSGVSTGLDPRWLKLPLTVIPPDKAWDAPHQMALDQALAESVASNRIGPCLRLWEWSENAVVIGLHQSLSGSVHTKLAQEKGFKVVRRLTGGGSMFIQPGNTITYSLYLPFDFAQGMTVAQSYRLCDSWLVEALKSLGLYLFYQGINDLASAKGKIGGAAQRRFRPVDGGPGCILHHVTMAYDMDANLMTQVLKISQEKSADKAVKSAAKRVDPLKSQTGLSRQEIMAALRDYLLKRLPQARIGSIGSAEKEKADELSRLRYEDPSWTARIP</sequence>
<dbReference type="RefSeq" id="WP_006289717.1">
    <property type="nucleotide sequence ID" value="NZ_AP012333.1"/>
</dbReference>
<dbReference type="PANTHER" id="PTHR43679:SF2">
    <property type="entry name" value="OCTANOYL-[GCVH]:PROTEIN N-OCTANOYLTRANSFERASE"/>
    <property type="match status" value="1"/>
</dbReference>
<dbReference type="Gene3D" id="3.30.930.10">
    <property type="entry name" value="Bira Bifunctional Protein, Domain 2"/>
    <property type="match status" value="1"/>
</dbReference>
<dbReference type="HOGENOM" id="CLU_022986_5_2_11"/>
<dbReference type="EC" id="6.3.-.-" evidence="3"/>
<dbReference type="InterPro" id="IPR050664">
    <property type="entry name" value="Octanoyltrans_LipM/LipL"/>
</dbReference>
<protein>
    <submittedName>
        <fullName evidence="3">Biotin/lipoate A/B protein ligase family protein</fullName>
        <ecNumber evidence="3">6.3.-.-</ecNumber>
    </submittedName>
</protein>
<dbReference type="CDD" id="cd16443">
    <property type="entry name" value="LplA"/>
    <property type="match status" value="1"/>
</dbReference>
<dbReference type="AlphaFoldDB" id="E6K2S9"/>
<dbReference type="InterPro" id="IPR004143">
    <property type="entry name" value="BPL_LPL_catalytic"/>
</dbReference>
<name>E6K2S9_PARDN</name>
<dbReference type="GO" id="GO:0016874">
    <property type="term" value="F:ligase activity"/>
    <property type="evidence" value="ECO:0007669"/>
    <property type="project" value="UniProtKB-KW"/>
</dbReference>
<organism evidence="3 4">
    <name type="scientific">Parascardovia denticolens DSM 10105 = JCM 12538</name>
    <dbReference type="NCBI Taxonomy" id="864564"/>
    <lineage>
        <taxon>Bacteria</taxon>
        <taxon>Bacillati</taxon>
        <taxon>Actinomycetota</taxon>
        <taxon>Actinomycetes</taxon>
        <taxon>Bifidobacteriales</taxon>
        <taxon>Bifidobacteriaceae</taxon>
        <taxon>Parascardovia</taxon>
    </lineage>
</organism>
<dbReference type="InterPro" id="IPR045864">
    <property type="entry name" value="aa-tRNA-synth_II/BPL/LPL"/>
</dbReference>
<feature type="region of interest" description="Disordered" evidence="1">
    <location>
        <begin position="132"/>
        <end position="176"/>
    </location>
</feature>
<dbReference type="KEGG" id="pdo:PSDT_0353"/>
<evidence type="ECO:0000259" key="2">
    <source>
        <dbReference type="PROSITE" id="PS51733"/>
    </source>
</evidence>
<keyword evidence="4" id="KW-1185">Reference proteome</keyword>
<reference evidence="3 4" key="1">
    <citation type="submission" date="2010-12" db="EMBL/GenBank/DDBJ databases">
        <authorList>
            <person name="Muzny D."/>
            <person name="Qin X."/>
            <person name="Buhay C."/>
            <person name="Dugan-Rocha S."/>
            <person name="Ding Y."/>
            <person name="Chen G."/>
            <person name="Hawes A."/>
            <person name="Holder M."/>
            <person name="Jhangiani S."/>
            <person name="Johnson A."/>
            <person name="Khan Z."/>
            <person name="Li Z."/>
            <person name="Liu W."/>
            <person name="Liu X."/>
            <person name="Perez L."/>
            <person name="Shen H."/>
            <person name="Wang Q."/>
            <person name="Watt J."/>
            <person name="Xi L."/>
            <person name="Xin Y."/>
            <person name="Zhou J."/>
            <person name="Deng J."/>
            <person name="Jiang H."/>
            <person name="Liu Y."/>
            <person name="Qu J."/>
            <person name="Song X.-Z."/>
            <person name="Zhang L."/>
            <person name="Villasana D."/>
            <person name="Johnson A."/>
            <person name="Liu J."/>
            <person name="Liyanage D."/>
            <person name="Lorensuhewa L."/>
            <person name="Robinson T."/>
            <person name="Song A."/>
            <person name="Song B.-B."/>
            <person name="Dinh H."/>
            <person name="Thornton R."/>
            <person name="Coyle M."/>
            <person name="Francisco L."/>
            <person name="Jackson L."/>
            <person name="Javaid M."/>
            <person name="Korchina V."/>
            <person name="Kovar C."/>
            <person name="Mata R."/>
            <person name="Mathew T."/>
            <person name="Ngo R."/>
            <person name="Nguyen L."/>
            <person name="Nguyen N."/>
            <person name="Okwuonu G."/>
            <person name="Ongeri F."/>
            <person name="Pham C."/>
            <person name="Simmons D."/>
            <person name="Wilczek-Boney K."/>
            <person name="Hale W."/>
            <person name="Jakkamsetti A."/>
            <person name="Pham P."/>
            <person name="Ruth R."/>
            <person name="San Lucas F."/>
            <person name="Warren J."/>
            <person name="Zhang J."/>
            <person name="Zhao Z."/>
            <person name="Zhou C."/>
            <person name="Zhu D."/>
            <person name="Lee S."/>
            <person name="Bess C."/>
            <person name="Blankenburg K."/>
            <person name="Forbes L."/>
            <person name="Fu Q."/>
            <person name="Gubbala S."/>
            <person name="Hirani K."/>
            <person name="Jayaseelan J.C."/>
            <person name="Lara F."/>
            <person name="Munidasa M."/>
            <person name="Palculict T."/>
            <person name="Patil S."/>
            <person name="Pu L.-L."/>
            <person name="Saada N."/>
            <person name="Tang L."/>
            <person name="Weissenberger G."/>
            <person name="Zhu Y."/>
            <person name="Hemphill L."/>
            <person name="Shang Y."/>
            <person name="Youmans B."/>
            <person name="Ayvaz T."/>
            <person name="Ross M."/>
            <person name="Santibanez J."/>
            <person name="Aqrawi P."/>
            <person name="Gross S."/>
            <person name="Joshi V."/>
            <person name="Fowler G."/>
            <person name="Nazareth L."/>
            <person name="Reid J."/>
            <person name="Worley K."/>
            <person name="Petrosino J."/>
            <person name="Highlander S."/>
            <person name="Gibbs R."/>
        </authorList>
    </citation>
    <scope>NUCLEOTIDE SEQUENCE [LARGE SCALE GENOMIC DNA]</scope>
    <source>
        <strain evidence="3 4">DSM 10105</strain>
    </source>
</reference>
<evidence type="ECO:0000313" key="3">
    <source>
        <dbReference type="EMBL" id="EFT82633.1"/>
    </source>
</evidence>
<dbReference type="eggNOG" id="COG0095">
    <property type="taxonomic scope" value="Bacteria"/>
</dbReference>
<evidence type="ECO:0000256" key="1">
    <source>
        <dbReference type="SAM" id="MobiDB-lite"/>
    </source>
</evidence>
<proteinExistence type="predicted"/>
<evidence type="ECO:0000313" key="4">
    <source>
        <dbReference type="Proteomes" id="UP000004946"/>
    </source>
</evidence>
<dbReference type="PANTHER" id="PTHR43679">
    <property type="entry name" value="OCTANOYLTRANSFERASE LIPM-RELATED"/>
    <property type="match status" value="1"/>
</dbReference>
<dbReference type="Pfam" id="PF21948">
    <property type="entry name" value="LplA-B_cat"/>
    <property type="match status" value="1"/>
</dbReference>
<accession>E6K2S9</accession>
<keyword evidence="3" id="KW-0436">Ligase</keyword>
<comment type="caution">
    <text evidence="3">The sequence shown here is derived from an EMBL/GenBank/DDBJ whole genome shotgun (WGS) entry which is preliminary data.</text>
</comment>